<name>A0A1W1XKP5_9CLOT</name>
<dbReference type="EMBL" id="FWXH01000007">
    <property type="protein sequence ID" value="SMC24536.1"/>
    <property type="molecule type" value="Genomic_DNA"/>
</dbReference>
<protein>
    <recommendedName>
        <fullName evidence="3">Fe-S cluster assembly iron-binding protein IscA</fullName>
    </recommendedName>
</protein>
<proteinExistence type="predicted"/>
<dbReference type="AlphaFoldDB" id="A0A1W1XKP5"/>
<reference evidence="1 2" key="1">
    <citation type="submission" date="2017-04" db="EMBL/GenBank/DDBJ databases">
        <authorList>
            <person name="Afonso C.L."/>
            <person name="Miller P.J."/>
            <person name="Scott M.A."/>
            <person name="Spackman E."/>
            <person name="Goraichik I."/>
            <person name="Dimitrov K.M."/>
            <person name="Suarez D.L."/>
            <person name="Swayne D.E."/>
        </authorList>
    </citation>
    <scope>NUCLEOTIDE SEQUENCE [LARGE SCALE GENOMIC DNA]</scope>
    <source>
        <strain evidence="1 2">DSM 12555</strain>
    </source>
</reference>
<dbReference type="OrthoDB" id="1934235at2"/>
<gene>
    <name evidence="1" type="ORF">SAMN02745134_02198</name>
</gene>
<evidence type="ECO:0000313" key="2">
    <source>
        <dbReference type="Proteomes" id="UP000192468"/>
    </source>
</evidence>
<dbReference type="Proteomes" id="UP000192468">
    <property type="component" value="Unassembled WGS sequence"/>
</dbReference>
<organism evidence="1 2">
    <name type="scientific">Clostridium acidisoli DSM 12555</name>
    <dbReference type="NCBI Taxonomy" id="1121291"/>
    <lineage>
        <taxon>Bacteria</taxon>
        <taxon>Bacillati</taxon>
        <taxon>Bacillota</taxon>
        <taxon>Clostridia</taxon>
        <taxon>Eubacteriales</taxon>
        <taxon>Clostridiaceae</taxon>
        <taxon>Clostridium</taxon>
    </lineage>
</organism>
<sequence length="116" mass="13031">MDIDVSSEAYSNLYTLLKQHNEYNCVRFSHLSSCCKNATVDVILDEVAPNDSINKIKNINFVYSKELEEKIKSINLIYRDSNFLLKCEPLVQNKSCSNCGNNGSDCGSCSGCNFKK</sequence>
<dbReference type="RefSeq" id="WP_084116035.1">
    <property type="nucleotide sequence ID" value="NZ_FWXH01000007.1"/>
</dbReference>
<keyword evidence="2" id="KW-1185">Reference proteome</keyword>
<evidence type="ECO:0000313" key="1">
    <source>
        <dbReference type="EMBL" id="SMC24536.1"/>
    </source>
</evidence>
<dbReference type="STRING" id="1121291.SAMN02745134_02198"/>
<accession>A0A1W1XKP5</accession>
<evidence type="ECO:0008006" key="3">
    <source>
        <dbReference type="Google" id="ProtNLM"/>
    </source>
</evidence>